<comment type="subcellular location">
    <subcellularLocation>
        <location evidence="2">Chromosome</location>
        <location evidence="2">Telomere</location>
    </subcellularLocation>
    <subcellularLocation>
        <location evidence="1">Nucleus</location>
    </subcellularLocation>
</comment>
<reference evidence="12 13" key="1">
    <citation type="journal article" date="2018" name="IMA Fungus">
        <title>IMA Genome-F 10: Nine draft genome sequences of Claviceps purpurea s.lat., including C. arundinis, C. humidiphila, and C. cf. spartinae, pseudomolecules for the pitch canker pathogen Fusarium circinatum, draft genome of Davidsoniella eucalypti, Grosmannia galeiformis, Quambalaria eucalypti, and Teratosphaeria destructans.</title>
        <authorList>
            <person name="Wingfield B.D."/>
            <person name="Liu M."/>
            <person name="Nguyen H.D."/>
            <person name="Lane F.A."/>
            <person name="Morgan S.W."/>
            <person name="De Vos L."/>
            <person name="Wilken P.M."/>
            <person name="Duong T.A."/>
            <person name="Aylward J."/>
            <person name="Coetzee M.P."/>
            <person name="Dadej K."/>
            <person name="De Beer Z.W."/>
            <person name="Findlay W."/>
            <person name="Havenga M."/>
            <person name="Kolarik M."/>
            <person name="Menzies J.G."/>
            <person name="Naidoo K."/>
            <person name="Pochopski O."/>
            <person name="Shoukouhi P."/>
            <person name="Santana Q.C."/>
            <person name="Seifert K.A."/>
            <person name="Soal N."/>
            <person name="Steenkamp E.T."/>
            <person name="Tatham C.T."/>
            <person name="van der Nest M.A."/>
            <person name="Wingfield M.J."/>
        </authorList>
    </citation>
    <scope>NUCLEOTIDE SEQUENCE [LARGE SCALE GENOMIC DNA]</scope>
    <source>
        <strain evidence="12">CMW44962</strain>
    </source>
</reference>
<dbReference type="InterPro" id="IPR011564">
    <property type="entry name" value="Telomer_end-bd_POT1/Cdc13"/>
</dbReference>
<dbReference type="PANTHER" id="PTHR14513:SF0">
    <property type="entry name" value="PROTECTION OF TELOMERES PROTEIN 1"/>
    <property type="match status" value="1"/>
</dbReference>
<accession>A0A9W7SQU6</accession>
<dbReference type="GO" id="GO:0000783">
    <property type="term" value="C:nuclear telomere cap complex"/>
    <property type="evidence" value="ECO:0007669"/>
    <property type="project" value="TreeGrafter"/>
</dbReference>
<dbReference type="AlphaFoldDB" id="A0A9W7SQU6"/>
<evidence type="ECO:0000256" key="9">
    <source>
        <dbReference type="SAM" id="MobiDB-lite"/>
    </source>
</evidence>
<evidence type="ECO:0000256" key="7">
    <source>
        <dbReference type="ARBA" id="ARBA00023125"/>
    </source>
</evidence>
<dbReference type="GO" id="GO:0098505">
    <property type="term" value="F:G-rich strand telomeric DNA binding"/>
    <property type="evidence" value="ECO:0007669"/>
    <property type="project" value="TreeGrafter"/>
</dbReference>
<feature type="domain" description="Protection of telomeres protein 1 ssDNA-binding" evidence="11">
    <location>
        <begin position="215"/>
        <end position="341"/>
    </location>
</feature>
<dbReference type="GO" id="GO:0032210">
    <property type="term" value="P:regulation of telomere maintenance via telomerase"/>
    <property type="evidence" value="ECO:0007669"/>
    <property type="project" value="TreeGrafter"/>
</dbReference>
<comment type="similarity">
    <text evidence="3">Belongs to the telombin family.</text>
</comment>
<gene>
    <name evidence="12" type="ORF">Tdes44962_MAKER09995</name>
</gene>
<evidence type="ECO:0000256" key="2">
    <source>
        <dbReference type="ARBA" id="ARBA00004574"/>
    </source>
</evidence>
<evidence type="ECO:0000313" key="13">
    <source>
        <dbReference type="Proteomes" id="UP001138500"/>
    </source>
</evidence>
<evidence type="ECO:0000256" key="4">
    <source>
        <dbReference type="ARBA" id="ARBA00015253"/>
    </source>
</evidence>
<dbReference type="GO" id="GO:0016233">
    <property type="term" value="P:telomere capping"/>
    <property type="evidence" value="ECO:0007669"/>
    <property type="project" value="TreeGrafter"/>
</dbReference>
<dbReference type="PANTHER" id="PTHR14513">
    <property type="entry name" value="PROTECTION OF TELOMERES 1"/>
    <property type="match status" value="1"/>
</dbReference>
<dbReference type="InterPro" id="IPR032042">
    <property type="entry name" value="POT1PC"/>
</dbReference>
<evidence type="ECO:0000313" key="12">
    <source>
        <dbReference type="EMBL" id="KAH9826648.1"/>
    </source>
</evidence>
<evidence type="ECO:0000259" key="10">
    <source>
        <dbReference type="Pfam" id="PF02765"/>
    </source>
</evidence>
<dbReference type="EMBL" id="RIBY02001968">
    <property type="protein sequence ID" value="KAH9826648.1"/>
    <property type="molecule type" value="Genomic_DNA"/>
</dbReference>
<dbReference type="SUPFAM" id="SSF50249">
    <property type="entry name" value="Nucleic acid-binding proteins"/>
    <property type="match status" value="2"/>
</dbReference>
<dbReference type="Pfam" id="PF16686">
    <property type="entry name" value="POT1PC"/>
    <property type="match status" value="1"/>
</dbReference>
<evidence type="ECO:0000256" key="3">
    <source>
        <dbReference type="ARBA" id="ARBA00008442"/>
    </source>
</evidence>
<dbReference type="InterPro" id="IPR028389">
    <property type="entry name" value="POT1"/>
</dbReference>
<reference evidence="12 13" key="2">
    <citation type="journal article" date="2021" name="Curr. Genet.">
        <title>Genetic response to nitrogen starvation in the aggressive Eucalyptus foliar pathogen Teratosphaeria destructans.</title>
        <authorList>
            <person name="Havenga M."/>
            <person name="Wingfield B.D."/>
            <person name="Wingfield M.J."/>
            <person name="Dreyer L.L."/>
            <person name="Roets F."/>
            <person name="Aylward J."/>
        </authorList>
    </citation>
    <scope>NUCLEOTIDE SEQUENCE [LARGE SCALE GENOMIC DNA]</scope>
    <source>
        <strain evidence="12">CMW44962</strain>
    </source>
</reference>
<organism evidence="12 13">
    <name type="scientific">Teratosphaeria destructans</name>
    <dbReference type="NCBI Taxonomy" id="418781"/>
    <lineage>
        <taxon>Eukaryota</taxon>
        <taxon>Fungi</taxon>
        <taxon>Dikarya</taxon>
        <taxon>Ascomycota</taxon>
        <taxon>Pezizomycotina</taxon>
        <taxon>Dothideomycetes</taxon>
        <taxon>Dothideomycetidae</taxon>
        <taxon>Mycosphaerellales</taxon>
        <taxon>Teratosphaeriaceae</taxon>
        <taxon>Teratosphaeria</taxon>
    </lineage>
</organism>
<keyword evidence="6" id="KW-0779">Telomere</keyword>
<comment type="caution">
    <text evidence="12">The sequence shown here is derived from an EMBL/GenBank/DDBJ whole genome shotgun (WGS) entry which is preliminary data.</text>
</comment>
<evidence type="ECO:0000259" key="11">
    <source>
        <dbReference type="Pfam" id="PF16686"/>
    </source>
</evidence>
<keyword evidence="8" id="KW-0539">Nucleus</keyword>
<keyword evidence="13" id="KW-1185">Reference proteome</keyword>
<dbReference type="GO" id="GO:0010521">
    <property type="term" value="F:telomerase inhibitor activity"/>
    <property type="evidence" value="ECO:0007669"/>
    <property type="project" value="TreeGrafter"/>
</dbReference>
<feature type="region of interest" description="Disordered" evidence="9">
    <location>
        <begin position="399"/>
        <end position="426"/>
    </location>
</feature>
<feature type="domain" description="Telomeric single stranded DNA binding POT1/Cdc13" evidence="10">
    <location>
        <begin position="23"/>
        <end position="112"/>
    </location>
</feature>
<evidence type="ECO:0000256" key="1">
    <source>
        <dbReference type="ARBA" id="ARBA00004123"/>
    </source>
</evidence>
<dbReference type="Gene3D" id="2.40.50.140">
    <property type="entry name" value="Nucleic acid-binding proteins"/>
    <property type="match status" value="2"/>
</dbReference>
<evidence type="ECO:0000256" key="6">
    <source>
        <dbReference type="ARBA" id="ARBA00022895"/>
    </source>
</evidence>
<keyword evidence="5" id="KW-0158">Chromosome</keyword>
<dbReference type="Proteomes" id="UP001138500">
    <property type="component" value="Unassembled WGS sequence"/>
</dbReference>
<keyword evidence="7" id="KW-0238">DNA-binding</keyword>
<protein>
    <recommendedName>
        <fullName evidence="4">Protection of telomeres protein 1</fullName>
    </recommendedName>
</protein>
<evidence type="ECO:0000256" key="5">
    <source>
        <dbReference type="ARBA" id="ARBA00022454"/>
    </source>
</evidence>
<dbReference type="InterPro" id="IPR012340">
    <property type="entry name" value="NA-bd_OB-fold"/>
</dbReference>
<sequence>MALNYTPLPKAFADLAAVYRTPPGSFVSIIGVVVDLQTPTTTRTGDHMLTFKLLDERLRDAPSGTQGLTVRSFVKDQSLLPPVRGLGDVVLMRHAKTGLFGGQPMIMTNWQTKTIVIPAASIPAPTYSIAYMGGDRLKALGPPEDIEKLSVEESAYIIHLKAKKEITDAIPGPTTAQLNRKRDFHTVGGSTTPGPPAKKFKGSDTFGNKFRLIGEVAHRDFADLCVEVVKKFSMASNSTELYVTDYTENQLMWYYAPPEEDTSLTRDGDAFGHCQPPKRAWPGPYGYLVLKVNVKDPHAQYVNAQLEPGDLVLLRNVKMKIMATGAKLEGDMWPDSLNPEKHQDVAISPLRDILDPDNLRHTNTSPTTGHTYVLPFLNANYRARVRVVDFAPRNLADFAQPCLPDDDDQDEGDRSPIDLLAYPSSSTHPSQQKWEWYFSLTLEDATGAGPKERLTVHVCHAEAQFLLRDLEDPGDLRRHGALLARLREKLCVLWGDVEERVEKGEGEGEGVSNLPFECCVMEFGVPVGDGEEGDAGFGFRRVYRMFGTTIL</sequence>
<dbReference type="Pfam" id="PF02765">
    <property type="entry name" value="POT1"/>
    <property type="match status" value="1"/>
</dbReference>
<evidence type="ECO:0000256" key="8">
    <source>
        <dbReference type="ARBA" id="ARBA00023242"/>
    </source>
</evidence>
<name>A0A9W7SQU6_9PEZI</name>
<proteinExistence type="inferred from homology"/>
<dbReference type="OrthoDB" id="2186770at2759"/>